<sequence>MKSAASSPADGRPPAEAVRPAADNIPLGIALMIGATLLLTLSNAFSKHLVAHYPVGEVMFLRSSIAFGLVC</sequence>
<keyword evidence="1" id="KW-0472">Membrane</keyword>
<evidence type="ECO:0000313" key="2">
    <source>
        <dbReference type="EMBL" id="KMO41344.1"/>
    </source>
</evidence>
<evidence type="ECO:0008006" key="4">
    <source>
        <dbReference type="Google" id="ProtNLM"/>
    </source>
</evidence>
<keyword evidence="1" id="KW-0812">Transmembrane</keyword>
<comment type="caution">
    <text evidence="2">The sequence shown here is derived from an EMBL/GenBank/DDBJ whole genome shotgun (WGS) entry which is preliminary data.</text>
</comment>
<dbReference type="Proteomes" id="UP000035955">
    <property type="component" value="Unassembled WGS sequence"/>
</dbReference>
<feature type="non-terminal residue" evidence="2">
    <location>
        <position position="71"/>
    </location>
</feature>
<proteinExistence type="predicted"/>
<evidence type="ECO:0000313" key="3">
    <source>
        <dbReference type="Proteomes" id="UP000035955"/>
    </source>
</evidence>
<keyword evidence="3" id="KW-1185">Reference proteome</keyword>
<gene>
    <name evidence="2" type="ORF">VQ02_05730</name>
</gene>
<name>A0A0J6T5V9_9HYPH</name>
<keyword evidence="1" id="KW-1133">Transmembrane helix</keyword>
<organism evidence="2 3">
    <name type="scientific">Methylobacterium variabile</name>
    <dbReference type="NCBI Taxonomy" id="298794"/>
    <lineage>
        <taxon>Bacteria</taxon>
        <taxon>Pseudomonadati</taxon>
        <taxon>Pseudomonadota</taxon>
        <taxon>Alphaproteobacteria</taxon>
        <taxon>Hyphomicrobiales</taxon>
        <taxon>Methylobacteriaceae</taxon>
        <taxon>Methylobacterium</taxon>
    </lineage>
</organism>
<dbReference type="AlphaFoldDB" id="A0A0J6T5V9"/>
<feature type="transmembrane region" description="Helical" evidence="1">
    <location>
        <begin position="25"/>
        <end position="45"/>
    </location>
</feature>
<reference evidence="2 3" key="1">
    <citation type="submission" date="2015-03" db="EMBL/GenBank/DDBJ databases">
        <title>Genome sequencing of Methylobacterium variabile DSM 16961.</title>
        <authorList>
            <person name="Chaudhry V."/>
            <person name="Patil P.B."/>
        </authorList>
    </citation>
    <scope>NUCLEOTIDE SEQUENCE [LARGE SCALE GENOMIC DNA]</scope>
    <source>
        <strain evidence="2 3">DSM 16961</strain>
    </source>
</reference>
<dbReference type="EMBL" id="LABY01000033">
    <property type="protein sequence ID" value="KMO41344.1"/>
    <property type="molecule type" value="Genomic_DNA"/>
</dbReference>
<protein>
    <recommendedName>
        <fullName evidence="4">EamA domain-containing protein</fullName>
    </recommendedName>
</protein>
<evidence type="ECO:0000256" key="1">
    <source>
        <dbReference type="SAM" id="Phobius"/>
    </source>
</evidence>
<accession>A0A0J6T5V9</accession>